<dbReference type="Gene3D" id="3.40.50.720">
    <property type="entry name" value="NAD(P)-binding Rossmann-like Domain"/>
    <property type="match status" value="1"/>
</dbReference>
<evidence type="ECO:0000256" key="5">
    <source>
        <dbReference type="ARBA" id="ARBA00023211"/>
    </source>
</evidence>
<evidence type="ECO:0000256" key="4">
    <source>
        <dbReference type="ARBA" id="ARBA00023027"/>
    </source>
</evidence>
<evidence type="ECO:0000256" key="7">
    <source>
        <dbReference type="RuleBase" id="RU361152"/>
    </source>
</evidence>
<keyword evidence="3 7" id="KW-0378">Hydrolase</keyword>
<evidence type="ECO:0000313" key="10">
    <source>
        <dbReference type="Proteomes" id="UP000823486"/>
    </source>
</evidence>
<evidence type="ECO:0000313" key="9">
    <source>
        <dbReference type="EMBL" id="MBM7692029.1"/>
    </source>
</evidence>
<dbReference type="PANTHER" id="PTHR32092">
    <property type="entry name" value="6-PHOSPHO-BETA-GLUCOSIDASE-RELATED"/>
    <property type="match status" value="1"/>
</dbReference>
<dbReference type="InterPro" id="IPR015955">
    <property type="entry name" value="Lactate_DH/Glyco_Ohase_4_C"/>
</dbReference>
<evidence type="ECO:0000256" key="6">
    <source>
        <dbReference type="ARBA" id="ARBA00023295"/>
    </source>
</evidence>
<keyword evidence="10" id="KW-1185">Reference proteome</keyword>
<evidence type="ECO:0000256" key="2">
    <source>
        <dbReference type="ARBA" id="ARBA00022723"/>
    </source>
</evidence>
<comment type="similarity">
    <text evidence="1 7">Belongs to the glycosyl hydrolase 4 family.</text>
</comment>
<accession>A0ABS2QH37</accession>
<keyword evidence="6 7" id="KW-0326">Glycosidase</keyword>
<dbReference type="Proteomes" id="UP000823486">
    <property type="component" value="Unassembled WGS sequence"/>
</dbReference>
<evidence type="ECO:0000256" key="3">
    <source>
        <dbReference type="ARBA" id="ARBA00022801"/>
    </source>
</evidence>
<dbReference type="EC" id="3.2.1.86" evidence="9"/>
<comment type="cofactor">
    <cofactor evidence="7">
        <name>NAD(+)</name>
        <dbReference type="ChEBI" id="CHEBI:57540"/>
    </cofactor>
    <text evidence="7">Binds 1 NAD(+) per subunit.</text>
</comment>
<dbReference type="EMBL" id="JAFBFI010000005">
    <property type="protein sequence ID" value="MBM7692029.1"/>
    <property type="molecule type" value="Genomic_DNA"/>
</dbReference>
<keyword evidence="2" id="KW-0479">Metal-binding</keyword>
<dbReference type="InterPro" id="IPR001088">
    <property type="entry name" value="Glyco_hydro_4"/>
</dbReference>
<dbReference type="SUPFAM" id="SSF56327">
    <property type="entry name" value="LDH C-terminal domain-like"/>
    <property type="match status" value="1"/>
</dbReference>
<proteinExistence type="inferred from homology"/>
<dbReference type="PANTHER" id="PTHR32092:SF5">
    <property type="entry name" value="6-PHOSPHO-BETA-GLUCOSIDASE"/>
    <property type="match status" value="1"/>
</dbReference>
<dbReference type="GO" id="GO:0008706">
    <property type="term" value="F:6-phospho-beta-glucosidase activity"/>
    <property type="evidence" value="ECO:0007669"/>
    <property type="project" value="UniProtKB-EC"/>
</dbReference>
<dbReference type="Pfam" id="PF11975">
    <property type="entry name" value="Glyco_hydro_4C"/>
    <property type="match status" value="1"/>
</dbReference>
<evidence type="ECO:0000256" key="1">
    <source>
        <dbReference type="ARBA" id="ARBA00010141"/>
    </source>
</evidence>
<dbReference type="Pfam" id="PF02056">
    <property type="entry name" value="Glyco_hydro_4"/>
    <property type="match status" value="1"/>
</dbReference>
<dbReference type="InterPro" id="IPR036291">
    <property type="entry name" value="NAD(P)-bd_dom_sf"/>
</dbReference>
<protein>
    <submittedName>
        <fullName evidence="9">6-phospho-beta-glucosidase</fullName>
        <ecNumber evidence="9">3.2.1.86</ecNumber>
    </submittedName>
</protein>
<dbReference type="PRINTS" id="PR00732">
    <property type="entry name" value="GLHYDRLASE4"/>
</dbReference>
<dbReference type="InterPro" id="IPR019802">
    <property type="entry name" value="GlycHydrolase_4_CS"/>
</dbReference>
<keyword evidence="5" id="KW-0464">Manganese</keyword>
<dbReference type="PROSITE" id="PS01324">
    <property type="entry name" value="GLYCOSYL_HYDROL_F4"/>
    <property type="match status" value="1"/>
</dbReference>
<reference evidence="9 10" key="1">
    <citation type="submission" date="2021-01" db="EMBL/GenBank/DDBJ databases">
        <title>Genomic Encyclopedia of Type Strains, Phase IV (KMG-IV): sequencing the most valuable type-strain genomes for metagenomic binning, comparative biology and taxonomic classification.</title>
        <authorList>
            <person name="Goeker M."/>
        </authorList>
    </citation>
    <scope>NUCLEOTIDE SEQUENCE [LARGE SCALE GENOMIC DNA]</scope>
    <source>
        <strain evidence="9 10">DSM 105482</strain>
    </source>
</reference>
<dbReference type="SUPFAM" id="SSF51735">
    <property type="entry name" value="NAD(P)-binding Rossmann-fold domains"/>
    <property type="match status" value="1"/>
</dbReference>
<dbReference type="InterPro" id="IPR022616">
    <property type="entry name" value="Glyco_hydro_4_C"/>
</dbReference>
<keyword evidence="4 7" id="KW-0520">NAD</keyword>
<name>A0ABS2QH37_9BACI</name>
<comment type="caution">
    <text evidence="9">The sequence shown here is derived from an EMBL/GenBank/DDBJ whole genome shotgun (WGS) entry which is preliminary data.</text>
</comment>
<dbReference type="CDD" id="cd05296">
    <property type="entry name" value="GH4_P_beta_glucosidase"/>
    <property type="match status" value="1"/>
</dbReference>
<evidence type="ECO:0000259" key="8">
    <source>
        <dbReference type="Pfam" id="PF11975"/>
    </source>
</evidence>
<feature type="domain" description="Glycosyl hydrolase family 4 C-terminal" evidence="8">
    <location>
        <begin position="228"/>
        <end position="443"/>
    </location>
</feature>
<dbReference type="Gene3D" id="3.90.110.10">
    <property type="entry name" value="Lactate dehydrogenase/glycoside hydrolase, family 4, C-terminal"/>
    <property type="match status" value="1"/>
</dbReference>
<sequence>MEAQDEYFYGECSWFVHNQKYNKAEKMRCIQMNSGLKIVTIGGGSSYTPELIEGFIKYYDELPVSEIWLVDVEAGKEKLEIVGSLAKRMVQKAGVPIEIHLTLDRKEALVGADFVTTQFRVGLLDARGKDEGIPLKHGVLGQETNGPGGLFKALRTIPVILDICKEMEEVCPDAWLINFTNPAGMVTEAVLRYSNINKVVGLCNVPIGMEMGVAKLLDVEHSRVRIDFAGLNHMVFGLDVYVDGVSVKDQVISMITDPDKSITMQNIHAMGWEPEFLQALNVFPCPYHNYYYKAGDMLEKELKNYNDGGTRAQVVKQLEDELFELYKDPELAIKPPQLEKRGGAYYSDAAVRLIHSMYTDKRDIQPVNTMNRGAIASMPFDSAVEVSCIITKDGPKPLVMGDLPVAVKGLVQQIKSFEQVSIEAAVTGDYGKALLAMTINPLVPSDRVAKMILDEMLEAHKEYLPQFDRELSPSL</sequence>
<organism evidence="9 10">
    <name type="scientific">Peribacillus deserti</name>
    <dbReference type="NCBI Taxonomy" id="673318"/>
    <lineage>
        <taxon>Bacteria</taxon>
        <taxon>Bacillati</taxon>
        <taxon>Bacillota</taxon>
        <taxon>Bacilli</taxon>
        <taxon>Bacillales</taxon>
        <taxon>Bacillaceae</taxon>
        <taxon>Peribacillus</taxon>
    </lineage>
</organism>
<gene>
    <name evidence="9" type="ORF">JOC77_001456</name>
</gene>